<proteinExistence type="predicted"/>
<evidence type="ECO:0000256" key="1">
    <source>
        <dbReference type="SAM" id="MobiDB-lite"/>
    </source>
</evidence>
<dbReference type="Proteomes" id="UP000002213">
    <property type="component" value="Chromosome"/>
</dbReference>
<sequence>MPPMIPPRPKGSTTERITPQRVEPSASAASRSPWGAEENTSRMTDAVIGTTIVETTTPRMNVDEV</sequence>
<gene>
    <name evidence="2" type="ordered locus">Amir_2653</name>
</gene>
<evidence type="ECO:0000313" key="2">
    <source>
        <dbReference type="EMBL" id="ACU36588.1"/>
    </source>
</evidence>
<dbReference type="EMBL" id="CP001630">
    <property type="protein sequence ID" value="ACU36588.1"/>
    <property type="molecule type" value="Genomic_DNA"/>
</dbReference>
<protein>
    <submittedName>
        <fullName evidence="2">Uncharacterized protein</fullName>
    </submittedName>
</protein>
<dbReference type="HOGENOM" id="CLU_2839867_0_0_11"/>
<keyword evidence="3" id="KW-1185">Reference proteome</keyword>
<reference evidence="2 3" key="1">
    <citation type="journal article" date="2009" name="Stand. Genomic Sci.">
        <title>Complete genome sequence of Actinosynnema mirum type strain (101).</title>
        <authorList>
            <person name="Land M."/>
            <person name="Lapidus A."/>
            <person name="Mayilraj S."/>
            <person name="Chen F."/>
            <person name="Copeland A."/>
            <person name="Del Rio T.G."/>
            <person name="Nolan M."/>
            <person name="Lucas S."/>
            <person name="Tice H."/>
            <person name="Cheng J.F."/>
            <person name="Chertkov O."/>
            <person name="Bruce D."/>
            <person name="Goodwin L."/>
            <person name="Pitluck S."/>
            <person name="Rohde M."/>
            <person name="Goker M."/>
            <person name="Pati A."/>
            <person name="Ivanova N."/>
            <person name="Mavromatis K."/>
            <person name="Chen A."/>
            <person name="Palaniappan K."/>
            <person name="Hauser L."/>
            <person name="Chang Y.J."/>
            <person name="Jeffries C.C."/>
            <person name="Brettin T."/>
            <person name="Detter J.C."/>
            <person name="Han C."/>
            <person name="Chain P."/>
            <person name="Tindall B.J."/>
            <person name="Bristow J."/>
            <person name="Eisen J.A."/>
            <person name="Markowitz V."/>
            <person name="Hugenholtz P."/>
            <person name="Kyrpides N.C."/>
            <person name="Klenk H.P."/>
        </authorList>
    </citation>
    <scope>NUCLEOTIDE SEQUENCE [LARGE SCALE GENOMIC DNA]</scope>
    <source>
        <strain evidence="3">ATCC 29888 / DSM 43827 / JCM 3225 / NBRC 14064 / NCIMB 13271 / NRRL B-12336 / IMRU 3971 / 101</strain>
    </source>
</reference>
<accession>C6WMQ9</accession>
<dbReference type="KEGG" id="ami:Amir_2653"/>
<organism evidence="2 3">
    <name type="scientific">Actinosynnema mirum (strain ATCC 29888 / DSM 43827 / JCM 3225 / NBRC 14064 / NCIMB 13271 / NRRL B-12336 / IMRU 3971 / 101)</name>
    <dbReference type="NCBI Taxonomy" id="446462"/>
    <lineage>
        <taxon>Bacteria</taxon>
        <taxon>Bacillati</taxon>
        <taxon>Actinomycetota</taxon>
        <taxon>Actinomycetes</taxon>
        <taxon>Pseudonocardiales</taxon>
        <taxon>Pseudonocardiaceae</taxon>
        <taxon>Actinosynnema</taxon>
    </lineage>
</organism>
<dbReference type="AlphaFoldDB" id="C6WMQ9"/>
<name>C6WMQ9_ACTMD</name>
<feature type="region of interest" description="Disordered" evidence="1">
    <location>
        <begin position="1"/>
        <end position="65"/>
    </location>
</feature>
<evidence type="ECO:0000313" key="3">
    <source>
        <dbReference type="Proteomes" id="UP000002213"/>
    </source>
</evidence>
<dbReference type="STRING" id="446462.Amir_2653"/>